<proteinExistence type="predicted"/>
<name>A0AA41XI65_9MICO</name>
<reference evidence="1" key="1">
    <citation type="submission" date="2022-08" db="EMBL/GenBank/DDBJ databases">
        <authorList>
            <person name="Deng Y."/>
            <person name="Han X.-F."/>
            <person name="Zhang Y.-Q."/>
        </authorList>
    </citation>
    <scope>NUCLEOTIDE SEQUENCE</scope>
    <source>
        <strain evidence="1">CPCC 203407</strain>
    </source>
</reference>
<dbReference type="EMBL" id="JANLCK010000007">
    <property type="protein sequence ID" value="MCS5726854.1"/>
    <property type="molecule type" value="Genomic_DNA"/>
</dbReference>
<comment type="caution">
    <text evidence="1">The sequence shown here is derived from an EMBL/GenBank/DDBJ whole genome shotgun (WGS) entry which is preliminary data.</text>
</comment>
<dbReference type="Proteomes" id="UP001165587">
    <property type="component" value="Unassembled WGS sequence"/>
</dbReference>
<dbReference type="RefSeq" id="WP_259529729.1">
    <property type="nucleotide sequence ID" value="NZ_JANLCK010000007.1"/>
</dbReference>
<keyword evidence="2" id="KW-1185">Reference proteome</keyword>
<sequence length="109" mass="12173">MNHERHSTDPARWLQAMNLSDQIFITGTVMVLEQIRVRRTPLGDLPLVYDESRIRDAATPAIAVRVAKEISAAFEGQAAYAAPDGVDEHWRVANMTREVAARIEGVFGR</sequence>
<gene>
    <name evidence="1" type="ORF">N1028_13220</name>
</gene>
<evidence type="ECO:0000313" key="1">
    <source>
        <dbReference type="EMBL" id="MCS5726854.1"/>
    </source>
</evidence>
<dbReference type="AlphaFoldDB" id="A0AA41XI65"/>
<protein>
    <submittedName>
        <fullName evidence="1">Uncharacterized protein</fullName>
    </submittedName>
</protein>
<evidence type="ECO:0000313" key="2">
    <source>
        <dbReference type="Proteomes" id="UP001165587"/>
    </source>
</evidence>
<organism evidence="1 2">
    <name type="scientific">Herbiconiux oxytropis</name>
    <dbReference type="NCBI Taxonomy" id="2970915"/>
    <lineage>
        <taxon>Bacteria</taxon>
        <taxon>Bacillati</taxon>
        <taxon>Actinomycetota</taxon>
        <taxon>Actinomycetes</taxon>
        <taxon>Micrococcales</taxon>
        <taxon>Microbacteriaceae</taxon>
        <taxon>Herbiconiux</taxon>
    </lineage>
</organism>
<accession>A0AA41XI65</accession>